<feature type="domain" description="O-GlcNAc transferase C-terminal" evidence="9">
    <location>
        <begin position="258"/>
        <end position="407"/>
    </location>
</feature>
<feature type="domain" description="O-GlcNAc transferase C-terminal" evidence="9">
    <location>
        <begin position="432"/>
        <end position="602"/>
    </location>
</feature>
<keyword evidence="11" id="KW-1185">Reference proteome</keyword>
<dbReference type="Pfam" id="PF13844">
    <property type="entry name" value="Glyco_transf_41"/>
    <property type="match status" value="2"/>
</dbReference>
<dbReference type="PANTHER" id="PTHR44835:SF1">
    <property type="entry name" value="PROTEIN O-GLCNAC TRANSFERASE"/>
    <property type="match status" value="1"/>
</dbReference>
<dbReference type="PROSITE" id="PS50005">
    <property type="entry name" value="TPR"/>
    <property type="match status" value="2"/>
</dbReference>
<comment type="similarity">
    <text evidence="2">Belongs to the glycosyltransferase 41 family. O-GlcNAc transferase subfamily.</text>
</comment>
<dbReference type="SUPFAM" id="SSF48452">
    <property type="entry name" value="TPR-like"/>
    <property type="match status" value="1"/>
</dbReference>
<dbReference type="Gene3D" id="3.40.50.11380">
    <property type="match status" value="1"/>
</dbReference>
<evidence type="ECO:0000256" key="7">
    <source>
        <dbReference type="ARBA" id="ARBA00022803"/>
    </source>
</evidence>
<dbReference type="AlphaFoldDB" id="A0A178IHM8"/>
<accession>A0A178IHM8</accession>
<dbReference type="EC" id="2.4.1.255" evidence="3"/>
<dbReference type="Proteomes" id="UP000078486">
    <property type="component" value="Unassembled WGS sequence"/>
</dbReference>
<evidence type="ECO:0000256" key="6">
    <source>
        <dbReference type="ARBA" id="ARBA00022737"/>
    </source>
</evidence>
<keyword evidence="5" id="KW-0808">Transferase</keyword>
<dbReference type="InterPro" id="IPR029489">
    <property type="entry name" value="OGT/SEC/SPY_C"/>
</dbReference>
<protein>
    <recommendedName>
        <fullName evidence="3">protein O-GlcNAc transferase</fullName>
        <ecNumber evidence="3">2.4.1.255</ecNumber>
    </recommendedName>
</protein>
<dbReference type="EMBL" id="LRRQ01000126">
    <property type="protein sequence ID" value="OAM88609.1"/>
    <property type="molecule type" value="Genomic_DNA"/>
</dbReference>
<evidence type="ECO:0000313" key="11">
    <source>
        <dbReference type="Proteomes" id="UP000078486"/>
    </source>
</evidence>
<dbReference type="SMART" id="SM00028">
    <property type="entry name" value="TPR"/>
    <property type="match status" value="4"/>
</dbReference>
<organism evidence="10 11">
    <name type="scientific">Termitidicoccus mucosus</name>
    <dbReference type="NCBI Taxonomy" id="1184151"/>
    <lineage>
        <taxon>Bacteria</taxon>
        <taxon>Pseudomonadati</taxon>
        <taxon>Verrucomicrobiota</taxon>
        <taxon>Opitutia</taxon>
        <taxon>Opitutales</taxon>
        <taxon>Opitutaceae</taxon>
        <taxon>Termitidicoccus</taxon>
    </lineage>
</organism>
<evidence type="ECO:0000313" key="10">
    <source>
        <dbReference type="EMBL" id="OAM88609.1"/>
    </source>
</evidence>
<dbReference type="Gene3D" id="3.40.50.2000">
    <property type="entry name" value="Glycogen Phosphorylase B"/>
    <property type="match status" value="1"/>
</dbReference>
<comment type="caution">
    <text evidence="10">The sequence shown here is derived from an EMBL/GenBank/DDBJ whole genome shotgun (WGS) entry which is preliminary data.</text>
</comment>
<dbReference type="Gene3D" id="1.25.40.10">
    <property type="entry name" value="Tetratricopeptide repeat domain"/>
    <property type="match status" value="2"/>
</dbReference>
<dbReference type="RefSeq" id="WP_068771343.1">
    <property type="nucleotide sequence ID" value="NZ_KV441841.1"/>
</dbReference>
<keyword evidence="6" id="KW-0677">Repeat</keyword>
<evidence type="ECO:0000256" key="3">
    <source>
        <dbReference type="ARBA" id="ARBA00011970"/>
    </source>
</evidence>
<dbReference type="GO" id="GO:0097363">
    <property type="term" value="F:protein O-acetylglucosaminyltransferase activity"/>
    <property type="evidence" value="ECO:0007669"/>
    <property type="project" value="UniProtKB-EC"/>
</dbReference>
<name>A0A178IHM8_9BACT</name>
<dbReference type="InterPro" id="IPR051939">
    <property type="entry name" value="Glycosyltr_41/O-GlcNAc_trsf"/>
</dbReference>
<evidence type="ECO:0000256" key="5">
    <source>
        <dbReference type="ARBA" id="ARBA00022679"/>
    </source>
</evidence>
<keyword evidence="7 8" id="KW-0802">TPR repeat</keyword>
<dbReference type="STRING" id="1184151.AW736_16215"/>
<dbReference type="InterPro" id="IPR011990">
    <property type="entry name" value="TPR-like_helical_dom_sf"/>
</dbReference>
<evidence type="ECO:0000256" key="1">
    <source>
        <dbReference type="ARBA" id="ARBA00004922"/>
    </source>
</evidence>
<evidence type="ECO:0000256" key="4">
    <source>
        <dbReference type="ARBA" id="ARBA00022676"/>
    </source>
</evidence>
<feature type="repeat" description="TPR" evidence="8">
    <location>
        <begin position="109"/>
        <end position="142"/>
    </location>
</feature>
<reference evidence="10 11" key="1">
    <citation type="submission" date="2016-01" db="EMBL/GenBank/DDBJ databases">
        <title>High potential of lignocellulose degradation of a new Verrucomicrobia species.</title>
        <authorList>
            <person name="Wang Y."/>
            <person name="Shi Y."/>
            <person name="Qiu Z."/>
            <person name="Liu S."/>
            <person name="Yang H."/>
        </authorList>
    </citation>
    <scope>NUCLEOTIDE SEQUENCE [LARGE SCALE GENOMIC DNA]</scope>
    <source>
        <strain evidence="10 11">TSB47</strain>
    </source>
</reference>
<dbReference type="SUPFAM" id="SSF53756">
    <property type="entry name" value="UDP-Glycosyltransferase/glycogen phosphorylase"/>
    <property type="match status" value="1"/>
</dbReference>
<sequence>MNSSSKIQTRINEAIAHVQHGQLARAEAILRQLAVGAPRLSLIADLAGQVASLQGKHVESIAHFRRALHLDLKSTPIAIRLAAALNSVQRFKEAESMLRQITQGTPGRADGWNALAHTLVMQGKLDEAVPFHERAVETDPKFPDGWYHYGLTLALLGQLSKALGCHERALAVDPSFVKARFGRAQCLHKLYRIEEALQDYDAFIKAQPSNLDARSYRLYALQNMDGIDPGMLFQEHVAYGKLLESSPAPAAPAPPVIKDRPLRLAILSPDLREHSCVYFIEPLLRHLDPARFELFLYHDHFCEDSFTARLKSLARVWRNFIGLPSQLIVQTIRTDRPDILIDLSGHIGMSIRLPLFARRLAPVQVTYLGYPDTTGLTTMDYRLTDAIADPPGDADRRHTEKLVRFSSTAWAYQPPATAPEPVPPPAASGRPITFGCFNNPVKFTDRMFAVWAELLAAIPDSRLLIKGRDLQDKDVRRRMLARMEKAGLPSTRIDMLDRTASTRSHLDLYAGIDIALDTFPYHGTTTTCEALWMGRPVVTLAGDRHAARVGCSLLAAIGHSEWIAETPADYVRIAARLASDHETLRQISTGLRDDMRRSALMDHPGQSARFADALAQCWEARLHAGEIEKYSSVS</sequence>
<feature type="repeat" description="TPR" evidence="8">
    <location>
        <begin position="143"/>
        <end position="176"/>
    </location>
</feature>
<evidence type="ECO:0000256" key="8">
    <source>
        <dbReference type="PROSITE-ProRule" id="PRU00339"/>
    </source>
</evidence>
<proteinExistence type="inferred from homology"/>
<keyword evidence="4" id="KW-0328">Glycosyltransferase</keyword>
<dbReference type="Pfam" id="PF12895">
    <property type="entry name" value="ANAPC3"/>
    <property type="match status" value="1"/>
</dbReference>
<dbReference type="PANTHER" id="PTHR44835">
    <property type="entry name" value="UDP-N-ACETYLGLUCOSAMINE--PEPTIDE N-ACETYLGLUCOSAMINYLTRANSFERASE SPINDLY-RELATED"/>
    <property type="match status" value="1"/>
</dbReference>
<dbReference type="InterPro" id="IPR019734">
    <property type="entry name" value="TPR_rpt"/>
</dbReference>
<evidence type="ECO:0000259" key="9">
    <source>
        <dbReference type="Pfam" id="PF13844"/>
    </source>
</evidence>
<evidence type="ECO:0000256" key="2">
    <source>
        <dbReference type="ARBA" id="ARBA00005386"/>
    </source>
</evidence>
<comment type="pathway">
    <text evidence="1">Protein modification; protein glycosylation.</text>
</comment>
<dbReference type="OrthoDB" id="251285at2"/>
<gene>
    <name evidence="10" type="ORF">AW736_16215</name>
</gene>